<feature type="region of interest" description="Disordered" evidence="1">
    <location>
        <begin position="93"/>
        <end position="130"/>
    </location>
</feature>
<feature type="chain" id="PRO_5015729534" description="DUF4349 domain-containing protein" evidence="2">
    <location>
        <begin position="32"/>
        <end position="306"/>
    </location>
</feature>
<evidence type="ECO:0000256" key="1">
    <source>
        <dbReference type="SAM" id="MobiDB-lite"/>
    </source>
</evidence>
<dbReference type="InterPro" id="IPR025645">
    <property type="entry name" value="DUF4349"/>
</dbReference>
<name>A0A2S9YDQ8_9BACT</name>
<evidence type="ECO:0000313" key="4">
    <source>
        <dbReference type="EMBL" id="PRQ03243.1"/>
    </source>
</evidence>
<dbReference type="PROSITE" id="PS51257">
    <property type="entry name" value="PROKAR_LIPOPROTEIN"/>
    <property type="match status" value="1"/>
</dbReference>
<sequence length="306" mass="33131">MKSNSTHARPRSWLGLLAPAAMIFALGCKSADSTAYPEAHGASELPAAATIDITRAQGSGGEARYDFSEDMAELDQGSMAEGAVMAFAANAPPARDAKGKANKAAQEQRERQAEEAAAKDGEGDDQQPDHGRQIIYIGGLQISVYDLESAMATVEAIPDAHGGWIHMRNQQQVVLRLPALQLKPVMASLAKLGVVEARTLQAQDVSAEYVDLDSRIKVLRETQTQLLELLAKAKTVEEALHVRRALDEVTMELEVALGRMRQLSDLIAFSTLTVTLVERGPSDSIPTSNDPFRWVDSLGVEATEWR</sequence>
<dbReference type="EMBL" id="PVNK01000102">
    <property type="protein sequence ID" value="PRQ03243.1"/>
    <property type="molecule type" value="Genomic_DNA"/>
</dbReference>
<dbReference type="Proteomes" id="UP000237968">
    <property type="component" value="Unassembled WGS sequence"/>
</dbReference>
<evidence type="ECO:0000256" key="2">
    <source>
        <dbReference type="SAM" id="SignalP"/>
    </source>
</evidence>
<dbReference type="RefSeq" id="WP_181197550.1">
    <property type="nucleotide sequence ID" value="NZ_PVNK01000102.1"/>
</dbReference>
<comment type="caution">
    <text evidence="4">The sequence shown here is derived from an EMBL/GenBank/DDBJ whole genome shotgun (WGS) entry which is preliminary data.</text>
</comment>
<feature type="compositionally biased region" description="Basic and acidic residues" evidence="1">
    <location>
        <begin position="106"/>
        <end position="130"/>
    </location>
</feature>
<keyword evidence="2" id="KW-0732">Signal</keyword>
<dbReference type="AlphaFoldDB" id="A0A2S9YDQ8"/>
<protein>
    <recommendedName>
        <fullName evidence="3">DUF4349 domain-containing protein</fullName>
    </recommendedName>
</protein>
<proteinExistence type="predicted"/>
<accession>A0A2S9YDQ8</accession>
<organism evidence="4 5">
    <name type="scientific">Enhygromyxa salina</name>
    <dbReference type="NCBI Taxonomy" id="215803"/>
    <lineage>
        <taxon>Bacteria</taxon>
        <taxon>Pseudomonadati</taxon>
        <taxon>Myxococcota</taxon>
        <taxon>Polyangia</taxon>
        <taxon>Nannocystales</taxon>
        <taxon>Nannocystaceae</taxon>
        <taxon>Enhygromyxa</taxon>
    </lineage>
</organism>
<dbReference type="Pfam" id="PF14257">
    <property type="entry name" value="DUF4349"/>
    <property type="match status" value="1"/>
</dbReference>
<feature type="signal peptide" evidence="2">
    <location>
        <begin position="1"/>
        <end position="31"/>
    </location>
</feature>
<evidence type="ECO:0000313" key="5">
    <source>
        <dbReference type="Proteomes" id="UP000237968"/>
    </source>
</evidence>
<evidence type="ECO:0000259" key="3">
    <source>
        <dbReference type="Pfam" id="PF14257"/>
    </source>
</evidence>
<keyword evidence="5" id="KW-1185">Reference proteome</keyword>
<reference evidence="4 5" key="1">
    <citation type="submission" date="2018-03" db="EMBL/GenBank/DDBJ databases">
        <title>Draft Genome Sequences of the Obligatory Marine Myxobacteria Enhygromyxa salina SWB005.</title>
        <authorList>
            <person name="Poehlein A."/>
            <person name="Moghaddam J.A."/>
            <person name="Harms H."/>
            <person name="Alanjari M."/>
            <person name="Koenig G.M."/>
            <person name="Daniel R."/>
            <person name="Schaeberle T.F."/>
        </authorList>
    </citation>
    <scope>NUCLEOTIDE SEQUENCE [LARGE SCALE GENOMIC DNA]</scope>
    <source>
        <strain evidence="4 5">SWB005</strain>
    </source>
</reference>
<feature type="domain" description="DUF4349" evidence="3">
    <location>
        <begin position="132"/>
        <end position="287"/>
    </location>
</feature>
<gene>
    <name evidence="4" type="ORF">ENSA5_17870</name>
</gene>